<evidence type="ECO:0000313" key="3">
    <source>
        <dbReference type="Proteomes" id="UP000517759"/>
    </source>
</evidence>
<reference evidence="2 3" key="3">
    <citation type="submission" date="2020-08" db="EMBL/GenBank/DDBJ databases">
        <title>Genomic Encyclopedia of Type Strains, Phase IV (KMG-IV): sequencing the most valuable type-strain genomes for metagenomic binning, comparative biology and taxonomic classification.</title>
        <authorList>
            <person name="Goeker M."/>
        </authorList>
    </citation>
    <scope>NUCLEOTIDE SEQUENCE [LARGE SCALE GENOMIC DNA]</scope>
    <source>
        <strain evidence="2 3">DSM 24105</strain>
    </source>
</reference>
<dbReference type="Proteomes" id="UP001156881">
    <property type="component" value="Unassembled WGS sequence"/>
</dbReference>
<dbReference type="Proteomes" id="UP000517759">
    <property type="component" value="Unassembled WGS sequence"/>
</dbReference>
<gene>
    <name evidence="1" type="ORF">GCM10007884_20080</name>
    <name evidence="2" type="ORF">GGR33_001106</name>
</gene>
<reference evidence="4" key="2">
    <citation type="journal article" date="2019" name="Int. J. Syst. Evol. Microbiol.">
        <title>The Global Catalogue of Microorganisms (GCM) 10K type strain sequencing project: providing services to taxonomists for standard genome sequencing and annotation.</title>
        <authorList>
            <consortium name="The Broad Institute Genomics Platform"/>
            <consortium name="The Broad Institute Genome Sequencing Center for Infectious Disease"/>
            <person name="Wu L."/>
            <person name="Ma J."/>
        </authorList>
    </citation>
    <scope>NUCLEOTIDE SEQUENCE [LARGE SCALE GENOMIC DNA]</scope>
    <source>
        <strain evidence="4">NBRC 107710</strain>
    </source>
</reference>
<reference evidence="1" key="4">
    <citation type="submission" date="2023-01" db="EMBL/GenBank/DDBJ databases">
        <title>Draft genome sequence of Methylobacterium brachythecii strain NBRC 107710.</title>
        <authorList>
            <person name="Sun Q."/>
            <person name="Mori K."/>
        </authorList>
    </citation>
    <scope>NUCLEOTIDE SEQUENCE</scope>
    <source>
        <strain evidence="1">NBRC 107710</strain>
    </source>
</reference>
<evidence type="ECO:0000313" key="2">
    <source>
        <dbReference type="EMBL" id="MBB3901620.1"/>
    </source>
</evidence>
<comment type="caution">
    <text evidence="2">The sequence shown here is derived from an EMBL/GenBank/DDBJ whole genome shotgun (WGS) entry which is preliminary data.</text>
</comment>
<keyword evidence="4" id="KW-1185">Reference proteome</keyword>
<evidence type="ECO:0000313" key="1">
    <source>
        <dbReference type="EMBL" id="GLS44022.1"/>
    </source>
</evidence>
<dbReference type="EMBL" id="JACIDN010000002">
    <property type="protein sequence ID" value="MBB3901620.1"/>
    <property type="molecule type" value="Genomic_DNA"/>
</dbReference>
<proteinExistence type="predicted"/>
<protein>
    <submittedName>
        <fullName evidence="2">Uncharacterized protein</fullName>
    </submittedName>
</protein>
<dbReference type="RefSeq" id="WP_183502706.1">
    <property type="nucleotide sequence ID" value="NZ_BSPG01000008.1"/>
</dbReference>
<accession>A0A7W6AHM3</accession>
<dbReference type="EMBL" id="BSPG01000008">
    <property type="protein sequence ID" value="GLS44022.1"/>
    <property type="molecule type" value="Genomic_DNA"/>
</dbReference>
<name>A0A7W6AHM3_9HYPH</name>
<organism evidence="2 3">
    <name type="scientific">Methylobacterium brachythecii</name>
    <dbReference type="NCBI Taxonomy" id="1176177"/>
    <lineage>
        <taxon>Bacteria</taxon>
        <taxon>Pseudomonadati</taxon>
        <taxon>Pseudomonadota</taxon>
        <taxon>Alphaproteobacteria</taxon>
        <taxon>Hyphomicrobiales</taxon>
        <taxon>Methylobacteriaceae</taxon>
        <taxon>Methylobacterium</taxon>
    </lineage>
</organism>
<sequence length="79" mass="8584">MTGGNGKTSLDRIVRSDWARGERDGLSIGPIAANDGDMAFSQDARMTHELVSLFLSIEDQDARARCLAFVREQAEGGLE</sequence>
<reference evidence="1" key="1">
    <citation type="journal article" date="2014" name="Int. J. Syst. Evol. Microbiol.">
        <title>Complete genome of a new Firmicutes species belonging to the dominant human colonic microbiota ('Ruminococcus bicirculans') reveals two chromosomes and a selective capacity to utilize plant glucans.</title>
        <authorList>
            <consortium name="NISC Comparative Sequencing Program"/>
            <person name="Wegmann U."/>
            <person name="Louis P."/>
            <person name="Goesmann A."/>
            <person name="Henrissat B."/>
            <person name="Duncan S.H."/>
            <person name="Flint H.J."/>
        </authorList>
    </citation>
    <scope>NUCLEOTIDE SEQUENCE</scope>
    <source>
        <strain evidence="1">NBRC 107710</strain>
    </source>
</reference>
<evidence type="ECO:0000313" key="4">
    <source>
        <dbReference type="Proteomes" id="UP001156881"/>
    </source>
</evidence>
<dbReference type="AlphaFoldDB" id="A0A7W6AHM3"/>